<gene>
    <name evidence="4" type="ORF">GCM10009754_42010</name>
</gene>
<keyword evidence="2" id="KW-0812">Transmembrane</keyword>
<comment type="caution">
    <text evidence="4">The sequence shown here is derived from an EMBL/GenBank/DDBJ whole genome shotgun (WGS) entry which is preliminary data.</text>
</comment>
<dbReference type="SUPFAM" id="SSF54106">
    <property type="entry name" value="LysM domain"/>
    <property type="match status" value="1"/>
</dbReference>
<proteinExistence type="predicted"/>
<dbReference type="RefSeq" id="WP_344421174.1">
    <property type="nucleotide sequence ID" value="NZ_BAAANN010000016.1"/>
</dbReference>
<feature type="region of interest" description="Disordered" evidence="1">
    <location>
        <begin position="22"/>
        <end position="50"/>
    </location>
</feature>
<name>A0ABN2R978_9PSEU</name>
<dbReference type="Proteomes" id="UP001501116">
    <property type="component" value="Unassembled WGS sequence"/>
</dbReference>
<feature type="domain" description="LysM" evidence="3">
    <location>
        <begin position="112"/>
        <end position="161"/>
    </location>
</feature>
<evidence type="ECO:0000256" key="2">
    <source>
        <dbReference type="SAM" id="Phobius"/>
    </source>
</evidence>
<protein>
    <submittedName>
        <fullName evidence="4">LysM peptidoglycan-binding domain-containing protein</fullName>
    </submittedName>
</protein>
<accession>A0ABN2R978</accession>
<dbReference type="EMBL" id="BAAANN010000016">
    <property type="protein sequence ID" value="GAA1965493.1"/>
    <property type="molecule type" value="Genomic_DNA"/>
</dbReference>
<evidence type="ECO:0000256" key="1">
    <source>
        <dbReference type="SAM" id="MobiDB-lite"/>
    </source>
</evidence>
<feature type="transmembrane region" description="Helical" evidence="2">
    <location>
        <begin position="80"/>
        <end position="102"/>
    </location>
</feature>
<sequence length="165" mass="16959">MSLLDERSPQVGAVRRVRSLTLVPPLPDTEPAPRSPGAGRRVRAVETRRPATRARVVAGRPAMRPASCAPRRAPVRWPALAGLAAAVFLAVVGIGLFANAMAGGSPVPSNTATVAVAPGDTLSAIAHRFAPDSDTGAVVDRIQQLNNLDDAALTPGTPLSVPVQG</sequence>
<keyword evidence="5" id="KW-1185">Reference proteome</keyword>
<evidence type="ECO:0000313" key="5">
    <source>
        <dbReference type="Proteomes" id="UP001501116"/>
    </source>
</evidence>
<dbReference type="CDD" id="cd00118">
    <property type="entry name" value="LysM"/>
    <property type="match status" value="1"/>
</dbReference>
<dbReference type="InterPro" id="IPR036779">
    <property type="entry name" value="LysM_dom_sf"/>
</dbReference>
<keyword evidence="2" id="KW-1133">Transmembrane helix</keyword>
<dbReference type="InterPro" id="IPR018392">
    <property type="entry name" value="LysM"/>
</dbReference>
<keyword evidence="2" id="KW-0472">Membrane</keyword>
<dbReference type="PROSITE" id="PS51782">
    <property type="entry name" value="LYSM"/>
    <property type="match status" value="1"/>
</dbReference>
<dbReference type="Pfam" id="PF01476">
    <property type="entry name" value="LysM"/>
    <property type="match status" value="1"/>
</dbReference>
<dbReference type="SMART" id="SM00257">
    <property type="entry name" value="LysM"/>
    <property type="match status" value="1"/>
</dbReference>
<dbReference type="Gene3D" id="3.10.350.10">
    <property type="entry name" value="LysM domain"/>
    <property type="match status" value="1"/>
</dbReference>
<evidence type="ECO:0000313" key="4">
    <source>
        <dbReference type="EMBL" id="GAA1965493.1"/>
    </source>
</evidence>
<organism evidence="4 5">
    <name type="scientific">Amycolatopsis minnesotensis</name>
    <dbReference type="NCBI Taxonomy" id="337894"/>
    <lineage>
        <taxon>Bacteria</taxon>
        <taxon>Bacillati</taxon>
        <taxon>Actinomycetota</taxon>
        <taxon>Actinomycetes</taxon>
        <taxon>Pseudonocardiales</taxon>
        <taxon>Pseudonocardiaceae</taxon>
        <taxon>Amycolatopsis</taxon>
    </lineage>
</organism>
<evidence type="ECO:0000259" key="3">
    <source>
        <dbReference type="PROSITE" id="PS51782"/>
    </source>
</evidence>
<feature type="compositionally biased region" description="Pro residues" evidence="1">
    <location>
        <begin position="24"/>
        <end position="34"/>
    </location>
</feature>
<reference evidence="4 5" key="1">
    <citation type="journal article" date="2019" name="Int. J. Syst. Evol. Microbiol.">
        <title>The Global Catalogue of Microorganisms (GCM) 10K type strain sequencing project: providing services to taxonomists for standard genome sequencing and annotation.</title>
        <authorList>
            <consortium name="The Broad Institute Genomics Platform"/>
            <consortium name="The Broad Institute Genome Sequencing Center for Infectious Disease"/>
            <person name="Wu L."/>
            <person name="Ma J."/>
        </authorList>
    </citation>
    <scope>NUCLEOTIDE SEQUENCE [LARGE SCALE GENOMIC DNA]</scope>
    <source>
        <strain evidence="4 5">JCM 14545</strain>
    </source>
</reference>